<dbReference type="Pfam" id="PF01909">
    <property type="entry name" value="NTP_transf_2"/>
    <property type="match status" value="1"/>
</dbReference>
<name>A0ABT3ZTH8_9BURK</name>
<evidence type="ECO:0000259" key="1">
    <source>
        <dbReference type="Pfam" id="PF01909"/>
    </source>
</evidence>
<keyword evidence="3" id="KW-1185">Reference proteome</keyword>
<comment type="caution">
    <text evidence="2">The sequence shown here is derived from an EMBL/GenBank/DDBJ whole genome shotgun (WGS) entry which is preliminary data.</text>
</comment>
<protein>
    <recommendedName>
        <fullName evidence="1">Polymerase nucleotidyl transferase domain-containing protein</fullName>
    </recommendedName>
</protein>
<dbReference type="EMBL" id="JAPMXC010000013">
    <property type="protein sequence ID" value="MCY0389859.1"/>
    <property type="molecule type" value="Genomic_DNA"/>
</dbReference>
<proteinExistence type="predicted"/>
<feature type="domain" description="Polymerase nucleotidyl transferase" evidence="1">
    <location>
        <begin position="20"/>
        <end position="74"/>
    </location>
</feature>
<organism evidence="2 3">
    <name type="scientific">Robbsia betulipollinis</name>
    <dbReference type="NCBI Taxonomy" id="2981849"/>
    <lineage>
        <taxon>Bacteria</taxon>
        <taxon>Pseudomonadati</taxon>
        <taxon>Pseudomonadota</taxon>
        <taxon>Betaproteobacteria</taxon>
        <taxon>Burkholderiales</taxon>
        <taxon>Burkholderiaceae</taxon>
        <taxon>Robbsia</taxon>
    </lineage>
</organism>
<dbReference type="Proteomes" id="UP001082899">
    <property type="component" value="Unassembled WGS sequence"/>
</dbReference>
<gene>
    <name evidence="2" type="ORF">OVY01_22215</name>
</gene>
<reference evidence="2" key="1">
    <citation type="submission" date="2022-11" db="EMBL/GenBank/DDBJ databases">
        <title>Robbsia betulipollinis sp. nov., isolated from pollen of birch (Betula pendula).</title>
        <authorList>
            <person name="Shi H."/>
            <person name="Ambika Manirajan B."/>
            <person name="Ratering S."/>
            <person name="Geissler-Plaum R."/>
            <person name="Schnell S."/>
        </authorList>
    </citation>
    <scope>NUCLEOTIDE SEQUENCE</scope>
    <source>
        <strain evidence="2">Bb-Pol-6</strain>
    </source>
</reference>
<accession>A0ABT3ZTH8</accession>
<evidence type="ECO:0000313" key="2">
    <source>
        <dbReference type="EMBL" id="MCY0389859.1"/>
    </source>
</evidence>
<evidence type="ECO:0000313" key="3">
    <source>
        <dbReference type="Proteomes" id="UP001082899"/>
    </source>
</evidence>
<dbReference type="InterPro" id="IPR002934">
    <property type="entry name" value="Polymerase_NTP_transf_dom"/>
</dbReference>
<dbReference type="RefSeq" id="WP_267849807.1">
    <property type="nucleotide sequence ID" value="NZ_JAPMXC010000013.1"/>
</dbReference>
<sequence>MTASEIAAHLLGTCASLEHFDAYMFGSTLHGIGQDIDILIVGPGGDLLAKLKKEIQCAGESLPLHMLYMQPSEERHTKFVARESCIPLKQLISSVSQLSRSQDANLNDRQI</sequence>